<keyword evidence="1" id="KW-0812">Transmembrane</keyword>
<sequence length="103" mass="12154">MARWMRAKWTTARQKTSTARWGGVGQRQRRGARRRRNRYRKWRGFISYNEDAEEEVAAVARALMRTEEMKKEGCYARRVGLAIWRSLVGTTVSQIISFLIVLF</sequence>
<accession>A0A484MJR7</accession>
<organism evidence="2 3">
    <name type="scientific">Cuscuta campestris</name>
    <dbReference type="NCBI Taxonomy" id="132261"/>
    <lineage>
        <taxon>Eukaryota</taxon>
        <taxon>Viridiplantae</taxon>
        <taxon>Streptophyta</taxon>
        <taxon>Embryophyta</taxon>
        <taxon>Tracheophyta</taxon>
        <taxon>Spermatophyta</taxon>
        <taxon>Magnoliopsida</taxon>
        <taxon>eudicotyledons</taxon>
        <taxon>Gunneridae</taxon>
        <taxon>Pentapetalae</taxon>
        <taxon>asterids</taxon>
        <taxon>lamiids</taxon>
        <taxon>Solanales</taxon>
        <taxon>Convolvulaceae</taxon>
        <taxon>Cuscuteae</taxon>
        <taxon>Cuscuta</taxon>
        <taxon>Cuscuta subgen. Grammica</taxon>
        <taxon>Cuscuta sect. Cleistogrammica</taxon>
    </lineage>
</organism>
<gene>
    <name evidence="2" type="ORF">CCAM_LOCUS30989</name>
</gene>
<dbReference type="AlphaFoldDB" id="A0A484MJR7"/>
<name>A0A484MJR7_9ASTE</name>
<evidence type="ECO:0000256" key="1">
    <source>
        <dbReference type="SAM" id="Phobius"/>
    </source>
</evidence>
<protein>
    <submittedName>
        <fullName evidence="2">Uncharacterized protein</fullName>
    </submittedName>
</protein>
<dbReference type="EMBL" id="OOIL02003792">
    <property type="protein sequence ID" value="VFQ89213.1"/>
    <property type="molecule type" value="Genomic_DNA"/>
</dbReference>
<keyword evidence="1" id="KW-0472">Membrane</keyword>
<keyword evidence="1" id="KW-1133">Transmembrane helix</keyword>
<reference evidence="2 3" key="1">
    <citation type="submission" date="2018-04" db="EMBL/GenBank/DDBJ databases">
        <authorList>
            <person name="Vogel A."/>
        </authorList>
    </citation>
    <scope>NUCLEOTIDE SEQUENCE [LARGE SCALE GENOMIC DNA]</scope>
</reference>
<evidence type="ECO:0000313" key="2">
    <source>
        <dbReference type="EMBL" id="VFQ89213.1"/>
    </source>
</evidence>
<feature type="transmembrane region" description="Helical" evidence="1">
    <location>
        <begin position="79"/>
        <end position="102"/>
    </location>
</feature>
<evidence type="ECO:0000313" key="3">
    <source>
        <dbReference type="Proteomes" id="UP000595140"/>
    </source>
</evidence>
<dbReference type="Proteomes" id="UP000595140">
    <property type="component" value="Unassembled WGS sequence"/>
</dbReference>
<proteinExistence type="predicted"/>
<keyword evidence="3" id="KW-1185">Reference proteome</keyword>